<dbReference type="EMBL" id="LKCN02000005">
    <property type="protein sequence ID" value="RCI14015.1"/>
    <property type="molecule type" value="Genomic_DNA"/>
</dbReference>
<dbReference type="Proteomes" id="UP000253664">
    <property type="component" value="Unassembled WGS sequence"/>
</dbReference>
<feature type="non-terminal residue" evidence="1">
    <location>
        <position position="1"/>
    </location>
</feature>
<dbReference type="AlphaFoldDB" id="A0A367LHW0"/>
<gene>
    <name evidence="1" type="ORF">L249_8137</name>
</gene>
<evidence type="ECO:0000313" key="1">
    <source>
        <dbReference type="EMBL" id="RCI14015.1"/>
    </source>
</evidence>
<evidence type="ECO:0000313" key="2">
    <source>
        <dbReference type="Proteomes" id="UP000253664"/>
    </source>
</evidence>
<reference evidence="1 2" key="1">
    <citation type="journal article" date="2015" name="BMC Genomics">
        <title>Insights from the genome of Ophiocordyceps polyrhachis-furcata to pathogenicity and host specificity in insect fungi.</title>
        <authorList>
            <person name="Wichadakul D."/>
            <person name="Kobmoo N."/>
            <person name="Ingsriswang S."/>
            <person name="Tangphatsornruang S."/>
            <person name="Chantasingh D."/>
            <person name="Luangsa-ard J.J."/>
            <person name="Eurwilaichitr L."/>
        </authorList>
    </citation>
    <scope>NUCLEOTIDE SEQUENCE [LARGE SCALE GENOMIC DNA]</scope>
    <source>
        <strain evidence="1 2">BCC 54312</strain>
    </source>
</reference>
<proteinExistence type="predicted"/>
<organism evidence="1 2">
    <name type="scientific">Ophiocordyceps polyrhachis-furcata BCC 54312</name>
    <dbReference type="NCBI Taxonomy" id="1330021"/>
    <lineage>
        <taxon>Eukaryota</taxon>
        <taxon>Fungi</taxon>
        <taxon>Dikarya</taxon>
        <taxon>Ascomycota</taxon>
        <taxon>Pezizomycotina</taxon>
        <taxon>Sordariomycetes</taxon>
        <taxon>Hypocreomycetidae</taxon>
        <taxon>Hypocreales</taxon>
        <taxon>Ophiocordycipitaceae</taxon>
        <taxon>Ophiocordyceps</taxon>
    </lineage>
</organism>
<feature type="non-terminal residue" evidence="1">
    <location>
        <position position="75"/>
    </location>
</feature>
<protein>
    <submittedName>
        <fullName evidence="1">Uncharacterized protein</fullName>
    </submittedName>
</protein>
<name>A0A367LHW0_9HYPO</name>
<comment type="caution">
    <text evidence="1">The sequence shown here is derived from an EMBL/GenBank/DDBJ whole genome shotgun (WGS) entry which is preliminary data.</text>
</comment>
<sequence length="75" mass="8851">NYARIASNKEYIRRIAAIKKALLAATNLRYRLNPKFRKDKILFDFIPKVCNIFVDNIPIRSLETIYNNKEALPRI</sequence>
<keyword evidence="2" id="KW-1185">Reference proteome</keyword>
<accession>A0A367LHW0</accession>